<dbReference type="OrthoDB" id="5823761at2759"/>
<accession>A0A2J8AGJ5</accession>
<dbReference type="InterPro" id="IPR007112">
    <property type="entry name" value="Expansin/allergen_DPBB_dom"/>
</dbReference>
<sequence length="315" mass="34510">MSDSSPDYVDSCGTCYEVRCNPSTFADNYGEALDRKGACIDPSASLVFRTTDTCPCNYPGNSYSNKRWCCGDMPHFDLSVWGFERLANTKWGVIGIQYRRVPCTYQPDHQASTIQNPTPGENPPSWDTPKLRDWEDAAGASSSVTAAYTNGGMQAGWKDASYNVQSGNVMASISGGGQALCRNIDAKGAIVLQAWNGAFANHIGVEVWVYMSTKSNIDPGTVIVIGGDVGECADVDLRFIKPTGLKPSCTSCSDYWWRFEVYFSAFLGYGPATIINNAKFFNGCGGNSVQQLNYIEVRNYDLQKQETCIDHVRLV</sequence>
<dbReference type="InterPro" id="IPR002963">
    <property type="entry name" value="Expansin"/>
</dbReference>
<comment type="caution">
    <text evidence="2">The sequence shown here is derived from an EMBL/GenBank/DDBJ whole genome shotgun (WGS) entry which is preliminary data.</text>
</comment>
<dbReference type="Proteomes" id="UP000236333">
    <property type="component" value="Unassembled WGS sequence"/>
</dbReference>
<dbReference type="SMART" id="SM00837">
    <property type="entry name" value="DPBB_1"/>
    <property type="match status" value="1"/>
</dbReference>
<feature type="domain" description="Expansin-like EG45" evidence="1">
    <location>
        <begin position="11"/>
        <end position="108"/>
    </location>
</feature>
<proteinExistence type="predicted"/>
<dbReference type="SUPFAM" id="SSF50685">
    <property type="entry name" value="Barwin-like endoglucanases"/>
    <property type="match status" value="1"/>
</dbReference>
<dbReference type="EMBL" id="PGGS01000025">
    <property type="protein sequence ID" value="PNH11645.1"/>
    <property type="molecule type" value="Genomic_DNA"/>
</dbReference>
<dbReference type="PROSITE" id="PS50842">
    <property type="entry name" value="EXPANSIN_EG45"/>
    <property type="match status" value="1"/>
</dbReference>
<name>A0A2J8AGJ5_9CHLO</name>
<keyword evidence="3" id="KW-1185">Reference proteome</keyword>
<protein>
    <submittedName>
        <fullName evidence="2">Expansin-A32</fullName>
    </submittedName>
</protein>
<organism evidence="2 3">
    <name type="scientific">Tetrabaena socialis</name>
    <dbReference type="NCBI Taxonomy" id="47790"/>
    <lineage>
        <taxon>Eukaryota</taxon>
        <taxon>Viridiplantae</taxon>
        <taxon>Chlorophyta</taxon>
        <taxon>core chlorophytes</taxon>
        <taxon>Chlorophyceae</taxon>
        <taxon>CS clade</taxon>
        <taxon>Chlamydomonadales</taxon>
        <taxon>Tetrabaenaceae</taxon>
        <taxon>Tetrabaena</taxon>
    </lineage>
</organism>
<evidence type="ECO:0000313" key="2">
    <source>
        <dbReference type="EMBL" id="PNH11645.1"/>
    </source>
</evidence>
<dbReference type="PANTHER" id="PTHR31867">
    <property type="entry name" value="EXPANSIN-A15"/>
    <property type="match status" value="1"/>
</dbReference>
<dbReference type="GO" id="GO:0009664">
    <property type="term" value="P:plant-type cell wall organization"/>
    <property type="evidence" value="ECO:0007669"/>
    <property type="project" value="InterPro"/>
</dbReference>
<dbReference type="Gene3D" id="2.40.40.10">
    <property type="entry name" value="RlpA-like domain"/>
    <property type="match status" value="1"/>
</dbReference>
<gene>
    <name evidence="2" type="ORF">TSOC_001503</name>
</gene>
<dbReference type="InterPro" id="IPR036908">
    <property type="entry name" value="RlpA-like_sf"/>
</dbReference>
<evidence type="ECO:0000259" key="1">
    <source>
        <dbReference type="PROSITE" id="PS50842"/>
    </source>
</evidence>
<evidence type="ECO:0000313" key="3">
    <source>
        <dbReference type="Proteomes" id="UP000236333"/>
    </source>
</evidence>
<reference evidence="2 3" key="1">
    <citation type="journal article" date="2017" name="Mol. Biol. Evol.">
        <title>The 4-celled Tetrabaena socialis nuclear genome reveals the essential components for genetic control of cell number at the origin of multicellularity in the volvocine lineage.</title>
        <authorList>
            <person name="Featherston J."/>
            <person name="Arakaki Y."/>
            <person name="Hanschen E.R."/>
            <person name="Ferris P.J."/>
            <person name="Michod R.E."/>
            <person name="Olson B.J.S.C."/>
            <person name="Nozaki H."/>
            <person name="Durand P.M."/>
        </authorList>
    </citation>
    <scope>NUCLEOTIDE SEQUENCE [LARGE SCALE GENOMIC DNA]</scope>
    <source>
        <strain evidence="2 3">NIES-571</strain>
    </source>
</reference>
<dbReference type="AlphaFoldDB" id="A0A2J8AGJ5"/>
<dbReference type="CDD" id="cd22271">
    <property type="entry name" value="DPBB_EXP_N-like"/>
    <property type="match status" value="1"/>
</dbReference>